<dbReference type="InterPro" id="IPR005587">
    <property type="entry name" value="UPF0304_YfbU"/>
</dbReference>
<accession>A0A506Y9A1</accession>
<dbReference type="Proteomes" id="UP000316252">
    <property type="component" value="Unassembled WGS sequence"/>
</dbReference>
<sequence length="245" mass="27879">MATINVRVSDEVRDRLELSALRERQSLSEYVRDVLSASAFYQNDDDVTSSGDLPAPESMADRDRHVLALLHEILEHVDEREADYHQGRVEVLQKGFTAEYEADLRGYSVELSRSDCRLVRDILDMFRVVGASVARLSEDGTPVSADTERRLSYQGFDFNDRREGHMASYVDHLVRTERWQEVRPIIEGDSRGNSHGEMLPTYSRMLARYKEAITARRREVGFAAYELATDDLSAIEVAGYGRPAD</sequence>
<evidence type="ECO:0000313" key="2">
    <source>
        <dbReference type="Proteomes" id="UP000316252"/>
    </source>
</evidence>
<dbReference type="InterPro" id="IPR023146">
    <property type="entry name" value="YfbU_alpha-helical_sf"/>
</dbReference>
<dbReference type="OrthoDB" id="4942058at2"/>
<name>A0A506Y9A1_9MICO</name>
<reference evidence="1 2" key="1">
    <citation type="submission" date="2019-06" db="EMBL/GenBank/DDBJ databases">
        <authorList>
            <person name="Li F."/>
        </authorList>
    </citation>
    <scope>NUCLEOTIDE SEQUENCE [LARGE SCALE GENOMIC DNA]</scope>
    <source>
        <strain evidence="1 2">10F1D-1</strain>
    </source>
</reference>
<protein>
    <submittedName>
        <fullName evidence="1">YfbU family protein</fullName>
    </submittedName>
</protein>
<keyword evidence="2" id="KW-1185">Reference proteome</keyword>
<gene>
    <name evidence="1" type="ORF">FJ657_05435</name>
</gene>
<dbReference type="AlphaFoldDB" id="A0A506Y9A1"/>
<evidence type="ECO:0000313" key="1">
    <source>
        <dbReference type="EMBL" id="TPW78070.1"/>
    </source>
</evidence>
<dbReference type="RefSeq" id="WP_141162595.1">
    <property type="nucleotide sequence ID" value="NZ_VHQG01000001.1"/>
</dbReference>
<dbReference type="Gene3D" id="1.10.3190.10">
    <property type="entry name" value="yfbu gene product, domain 2"/>
    <property type="match status" value="1"/>
</dbReference>
<proteinExistence type="predicted"/>
<comment type="caution">
    <text evidence="1">The sequence shown here is derived from an EMBL/GenBank/DDBJ whole genome shotgun (WGS) entry which is preliminary data.</text>
</comment>
<organism evidence="1 2">
    <name type="scientific">Schumannella soli</name>
    <dbReference type="NCBI Taxonomy" id="2590779"/>
    <lineage>
        <taxon>Bacteria</taxon>
        <taxon>Bacillati</taxon>
        <taxon>Actinomycetota</taxon>
        <taxon>Actinomycetes</taxon>
        <taxon>Micrococcales</taxon>
        <taxon>Microbacteriaceae</taxon>
        <taxon>Schumannella</taxon>
    </lineage>
</organism>
<dbReference type="EMBL" id="VHQG01000001">
    <property type="protein sequence ID" value="TPW78070.1"/>
    <property type="molecule type" value="Genomic_DNA"/>
</dbReference>
<dbReference type="SUPFAM" id="SSF116960">
    <property type="entry name" value="YfbU-like"/>
    <property type="match status" value="1"/>
</dbReference>
<dbReference type="Pfam" id="PF03887">
    <property type="entry name" value="YfbU"/>
    <property type="match status" value="1"/>
</dbReference>